<dbReference type="InterPro" id="IPR003961">
    <property type="entry name" value="FN3_dom"/>
</dbReference>
<evidence type="ECO:0000259" key="2">
    <source>
        <dbReference type="PROSITE" id="PS50853"/>
    </source>
</evidence>
<dbReference type="SUPFAM" id="SSF49265">
    <property type="entry name" value="Fibronectin type III"/>
    <property type="match status" value="1"/>
</dbReference>
<feature type="domain" description="Fibronectin type-III" evidence="2">
    <location>
        <begin position="188"/>
        <end position="276"/>
    </location>
</feature>
<accession>A0ABW9RM18</accession>
<feature type="signal peptide" evidence="1">
    <location>
        <begin position="1"/>
        <end position="22"/>
    </location>
</feature>
<evidence type="ECO:0000256" key="1">
    <source>
        <dbReference type="SAM" id="SignalP"/>
    </source>
</evidence>
<comment type="caution">
    <text evidence="3">The sequence shown here is derived from an EMBL/GenBank/DDBJ whole genome shotgun (WGS) entry which is preliminary data.</text>
</comment>
<dbReference type="PROSITE" id="PS50853">
    <property type="entry name" value="FN3"/>
    <property type="match status" value="2"/>
</dbReference>
<feature type="domain" description="Fibronectin type-III" evidence="2">
    <location>
        <begin position="444"/>
        <end position="534"/>
    </location>
</feature>
<keyword evidence="1" id="KW-0732">Signal</keyword>
<evidence type="ECO:0000313" key="4">
    <source>
        <dbReference type="Proteomes" id="UP000798808"/>
    </source>
</evidence>
<dbReference type="Proteomes" id="UP000798808">
    <property type="component" value="Unassembled WGS sequence"/>
</dbReference>
<dbReference type="EMBL" id="SMLW01000409">
    <property type="protein sequence ID" value="MTI24408.1"/>
    <property type="molecule type" value="Genomic_DNA"/>
</dbReference>
<gene>
    <name evidence="3" type="ORF">E1163_05565</name>
</gene>
<dbReference type="SMART" id="SM00060">
    <property type="entry name" value="FN3"/>
    <property type="match status" value="2"/>
</dbReference>
<dbReference type="CDD" id="cd00063">
    <property type="entry name" value="FN3"/>
    <property type="match status" value="2"/>
</dbReference>
<feature type="non-terminal residue" evidence="3">
    <location>
        <position position="780"/>
    </location>
</feature>
<proteinExistence type="predicted"/>
<evidence type="ECO:0000313" key="3">
    <source>
        <dbReference type="EMBL" id="MTI24408.1"/>
    </source>
</evidence>
<dbReference type="RefSeq" id="WP_185155974.1">
    <property type="nucleotide sequence ID" value="NZ_SMLW01000409.1"/>
</dbReference>
<keyword evidence="4" id="KW-1185">Reference proteome</keyword>
<dbReference type="InterPro" id="IPR036116">
    <property type="entry name" value="FN3_sf"/>
</dbReference>
<dbReference type="Gene3D" id="2.60.40.10">
    <property type="entry name" value="Immunoglobulins"/>
    <property type="match status" value="1"/>
</dbReference>
<feature type="chain" id="PRO_5046560494" evidence="1">
    <location>
        <begin position="23"/>
        <end position="780"/>
    </location>
</feature>
<dbReference type="InterPro" id="IPR013783">
    <property type="entry name" value="Ig-like_fold"/>
</dbReference>
<reference evidence="3 4" key="1">
    <citation type="submission" date="2019-02" db="EMBL/GenBank/DDBJ databases">
        <authorList>
            <person name="Goldberg S.R."/>
            <person name="Haltli B.A."/>
            <person name="Correa H."/>
            <person name="Russell K.G."/>
        </authorList>
    </citation>
    <scope>NUCLEOTIDE SEQUENCE [LARGE SCALE GENOMIC DNA]</scope>
    <source>
        <strain evidence="3 4">JCM 16186</strain>
    </source>
</reference>
<organism evidence="3 4">
    <name type="scientific">Fulvivirga kasyanovii</name>
    <dbReference type="NCBI Taxonomy" id="396812"/>
    <lineage>
        <taxon>Bacteria</taxon>
        <taxon>Pseudomonadati</taxon>
        <taxon>Bacteroidota</taxon>
        <taxon>Cytophagia</taxon>
        <taxon>Cytophagales</taxon>
        <taxon>Fulvivirgaceae</taxon>
        <taxon>Fulvivirga</taxon>
    </lineage>
</organism>
<protein>
    <submittedName>
        <fullName evidence="3">Fibronectin type III domain-containing protein</fullName>
    </submittedName>
</protein>
<sequence length="780" mass="85394">MKDFMRKITSTLLVLISFYANGQTNVTWTDLTGVEVQNDNALVKTAGWGTTNGGAASVETLAAGASGWAEFTAYATGYERYFGLTQSNIDAGNVMDYTIKLNNNNNVVIQENGSPKAGFGTFVDGDVLRIERTGSTVEYKWNGDTFYTSQTASSTSLVVDACFYHSGGAINNAVLSFGTAAVVTVPDAPENLQGTATISGIELNWTDTSSNENGFRLERKTGTGAYELLATINANIITYKDTDVLPETTYSYRLTSFNDAEGSGYSNIVTLTTPATPPPTGSAVTWTDLVGVAVQADNSLVKTAGWGTDNAGAASSEVLAAGVDGWVEFTVYATNHERYFGLTQSNTNAGSVMDYAIKLSSTNTIVVQENGTSKGGFGELSDGDVLRIERTGTSIEYKKNGIVFYPSQVVSTSPLLVDVCFYHKGGEIKNVDISFGRFSNTGPAPQKLQATVTDFDKIQLEWESTKDVAYEIERSVTSGTGYSLIATTTPGTSTYKDHSLEANTLYYYRIRGVYKGDQSVYSTEVFGTTKTPQTTDLTQDHNPVYNGNISAIKWKTHGDAEEKLYTYKYDPMNRITKAQYAQRNTATHTWTSAKGGYSVNNINYDLNGNIQSLNRQSMEEDLRTIDALTYTYNGKGNQLTAVSDAAGWDGFTDRNTTGDDYEYDANGNMTKDRNKEIEAIEYNNLNLPVKVLKTDGKYIKYIYDATGVKLAQEVYDAGDSLVKRTDYMGEFIYENGELQLIQHEEGRIVKGEGNSFDYQYHLKDHLGNTRLTFTTKPKTI</sequence>
<dbReference type="Gene3D" id="2.180.10.10">
    <property type="entry name" value="RHS repeat-associated core"/>
    <property type="match status" value="1"/>
</dbReference>
<name>A0ABW9RM18_9BACT</name>